<feature type="domain" description="MaoC-like" evidence="3">
    <location>
        <begin position="191"/>
        <end position="272"/>
    </location>
</feature>
<sequence>MEQLLHAPPRLTALYAAALARSAKPGRSREAGSLRLPTDRHRLDGVTAVPEKVREFQHLMRSPQTAFLPSGYLHIVAFPVAVSVLARPDFPLPLLGMIHLRNEVQHLRPVPTDARLSVVAGVENLRPHRSGTQVDVVVEVEAAGVPVWTGRSTYLAKGIQASSTLSAPSTPAEPGRDEGLPAFPTGEWSLSADTGRRYAAVSGDYNPIHLGVPSARLLGMKRPIAHGMYLASRMVAEAGPGEDAGFRWTVEFRTPVPLPSKILLSAQVDRSDSAKWHGAEVVAWDPRRRRAHFVGRLEALG</sequence>
<dbReference type="Proteomes" id="UP000199258">
    <property type="component" value="Unassembled WGS sequence"/>
</dbReference>
<reference evidence="4 5" key="1">
    <citation type="submission" date="2016-10" db="EMBL/GenBank/DDBJ databases">
        <authorList>
            <person name="de Groot N.N."/>
        </authorList>
    </citation>
    <scope>NUCLEOTIDE SEQUENCE [LARGE SCALE GENOMIC DNA]</scope>
    <source>
        <strain evidence="4 5">NP_1H</strain>
    </source>
</reference>
<dbReference type="EMBL" id="FNDT01000002">
    <property type="protein sequence ID" value="SDH71125.1"/>
    <property type="molecule type" value="Genomic_DNA"/>
</dbReference>
<dbReference type="PANTHER" id="PTHR43841:SF1">
    <property type="entry name" value="3-HYDROXYACYL-THIOESTER DEHYDRATASE X"/>
    <property type="match status" value="1"/>
</dbReference>
<keyword evidence="5" id="KW-1185">Reference proteome</keyword>
<comment type="similarity">
    <text evidence="1">Belongs to the enoyl-CoA hydratase/isomerase family.</text>
</comment>
<evidence type="ECO:0000259" key="3">
    <source>
        <dbReference type="Pfam" id="PF01575"/>
    </source>
</evidence>
<dbReference type="PANTHER" id="PTHR43841">
    <property type="entry name" value="3-HYDROXYACYL-THIOESTER DEHYDRATASE HTDX-RELATED"/>
    <property type="match status" value="1"/>
</dbReference>
<dbReference type="STRING" id="335973.SAMN04488693_102173"/>
<accession>A0A1G8EMP8</accession>
<dbReference type="InterPro" id="IPR002539">
    <property type="entry name" value="MaoC-like_dom"/>
</dbReference>
<dbReference type="AlphaFoldDB" id="A0A1G8EMP8"/>
<dbReference type="GO" id="GO:0005835">
    <property type="term" value="C:fatty acid synthase complex"/>
    <property type="evidence" value="ECO:0007669"/>
    <property type="project" value="InterPro"/>
</dbReference>
<dbReference type="InterPro" id="IPR029069">
    <property type="entry name" value="HotDog_dom_sf"/>
</dbReference>
<dbReference type="SUPFAM" id="SSF54637">
    <property type="entry name" value="Thioesterase/thiol ester dehydrase-isomerase"/>
    <property type="match status" value="2"/>
</dbReference>
<name>A0A1G8EMP8_9MICC</name>
<dbReference type="CDD" id="cd03441">
    <property type="entry name" value="R_hydratase_like"/>
    <property type="match status" value="1"/>
</dbReference>
<dbReference type="InterPro" id="IPR003965">
    <property type="entry name" value="Fatty_acid_synthase"/>
</dbReference>
<evidence type="ECO:0000313" key="5">
    <source>
        <dbReference type="Proteomes" id="UP000199258"/>
    </source>
</evidence>
<evidence type="ECO:0000256" key="2">
    <source>
        <dbReference type="SAM" id="MobiDB-lite"/>
    </source>
</evidence>
<dbReference type="GO" id="GO:0004312">
    <property type="term" value="F:fatty acid synthase activity"/>
    <property type="evidence" value="ECO:0007669"/>
    <property type="project" value="InterPro"/>
</dbReference>
<dbReference type="PRINTS" id="PR01483">
    <property type="entry name" value="FASYNTHASE"/>
</dbReference>
<dbReference type="GO" id="GO:0006633">
    <property type="term" value="P:fatty acid biosynthetic process"/>
    <property type="evidence" value="ECO:0007669"/>
    <property type="project" value="InterPro"/>
</dbReference>
<feature type="region of interest" description="Disordered" evidence="2">
    <location>
        <begin position="164"/>
        <end position="185"/>
    </location>
</feature>
<protein>
    <submittedName>
        <fullName evidence="4">Acyl dehydratase</fullName>
    </submittedName>
</protein>
<proteinExistence type="inferred from homology"/>
<evidence type="ECO:0000256" key="1">
    <source>
        <dbReference type="ARBA" id="ARBA00005254"/>
    </source>
</evidence>
<gene>
    <name evidence="4" type="ORF">SAMN04488693_102173</name>
</gene>
<evidence type="ECO:0000313" key="4">
    <source>
        <dbReference type="EMBL" id="SDH71125.1"/>
    </source>
</evidence>
<dbReference type="Pfam" id="PF01575">
    <property type="entry name" value="MaoC_dehydratas"/>
    <property type="match status" value="1"/>
</dbReference>
<dbReference type="RefSeq" id="WP_090584639.1">
    <property type="nucleotide sequence ID" value="NZ_FNDT01000002.1"/>
</dbReference>
<organism evidence="4 5">
    <name type="scientific">Arthrobacter subterraneus</name>
    <dbReference type="NCBI Taxonomy" id="335973"/>
    <lineage>
        <taxon>Bacteria</taxon>
        <taxon>Bacillati</taxon>
        <taxon>Actinomycetota</taxon>
        <taxon>Actinomycetes</taxon>
        <taxon>Micrococcales</taxon>
        <taxon>Micrococcaceae</taxon>
        <taxon>Arthrobacter</taxon>
    </lineage>
</organism>
<dbReference type="OrthoDB" id="9774179at2"/>
<dbReference type="Gene3D" id="3.10.129.10">
    <property type="entry name" value="Hotdog Thioesterase"/>
    <property type="match status" value="1"/>
</dbReference>